<dbReference type="InterPro" id="IPR024491">
    <property type="entry name" value="Se_SelK/SelG"/>
</dbReference>
<evidence type="ECO:0000256" key="5">
    <source>
        <dbReference type="ARBA" id="ARBA00023136"/>
    </source>
</evidence>
<keyword evidence="2 7" id="KW-0812">Transmembrane</keyword>
<evidence type="ECO:0000256" key="6">
    <source>
        <dbReference type="SAM" id="MobiDB-lite"/>
    </source>
</evidence>
<proteinExistence type="predicted"/>
<dbReference type="KEGG" id="oti:135378128"/>
<reference evidence="8" key="1">
    <citation type="submission" date="2018-03" db="EMBL/GenBank/DDBJ databases">
        <title>The relapsing fever spirochete Borrelia turicatae persists in the highly oxidative environment of its soft-bodied tick vector.</title>
        <authorList>
            <person name="Bourret T.J."/>
            <person name="Boyle W.K."/>
            <person name="Valenzuela J.G."/>
            <person name="Oliveira F."/>
            <person name="Lopez J.E."/>
        </authorList>
    </citation>
    <scope>NUCLEOTIDE SEQUENCE</scope>
    <source>
        <strain evidence="8">Kansas strain/isolate</strain>
        <tissue evidence="8">Salivary glands</tissue>
    </source>
</reference>
<keyword evidence="3" id="KW-0712">Selenocysteine</keyword>
<dbReference type="GO" id="GO:0005794">
    <property type="term" value="C:Golgi apparatus"/>
    <property type="evidence" value="ECO:0007669"/>
    <property type="project" value="TreeGrafter"/>
</dbReference>
<dbReference type="GeneID" id="135378128"/>
<feature type="compositionally biased region" description="Gly residues" evidence="6">
    <location>
        <begin position="73"/>
        <end position="83"/>
    </location>
</feature>
<dbReference type="AlphaFoldDB" id="A0A2R5LFH9"/>
<dbReference type="PANTHER" id="PTHR16875:SF0">
    <property type="entry name" value="SELENOPROTEIN K"/>
    <property type="match status" value="1"/>
</dbReference>
<dbReference type="GO" id="GO:0005789">
    <property type="term" value="C:endoplasmic reticulum membrane"/>
    <property type="evidence" value="ECO:0007669"/>
    <property type="project" value="TreeGrafter"/>
</dbReference>
<dbReference type="PANTHER" id="PTHR16875">
    <property type="entry name" value="SELENOPROTEIN K"/>
    <property type="match status" value="1"/>
</dbReference>
<keyword evidence="5 7" id="KW-0472">Membrane</keyword>
<feature type="transmembrane region" description="Helical" evidence="7">
    <location>
        <begin position="25"/>
        <end position="43"/>
    </location>
</feature>
<dbReference type="Pfam" id="PF10961">
    <property type="entry name" value="SelK_SelG"/>
    <property type="match status" value="1"/>
</dbReference>
<sequence>MPYINSRGEILESRPLWSISTFTDMVYGFFRMASLFFQTLFMMNPDKKSRSSRSSPGSSGRRPPPDPPRRRMGGFGGGTGGVDMGTPCFPGGG</sequence>
<keyword evidence="4 7" id="KW-1133">Transmembrane helix</keyword>
<feature type="compositionally biased region" description="Low complexity" evidence="6">
    <location>
        <begin position="52"/>
        <end position="61"/>
    </location>
</feature>
<evidence type="ECO:0000256" key="1">
    <source>
        <dbReference type="ARBA" id="ARBA00004167"/>
    </source>
</evidence>
<dbReference type="GO" id="GO:0032469">
    <property type="term" value="P:endoplasmic reticulum calcium ion homeostasis"/>
    <property type="evidence" value="ECO:0007669"/>
    <property type="project" value="TreeGrafter"/>
</dbReference>
<dbReference type="GO" id="GO:0006816">
    <property type="term" value="P:calcium ion transport"/>
    <property type="evidence" value="ECO:0007669"/>
    <property type="project" value="TreeGrafter"/>
</dbReference>
<name>A0A2R5LFH9_9ACAR</name>
<organism evidence="8">
    <name type="scientific">Ornithodoros turicata</name>
    <dbReference type="NCBI Taxonomy" id="34597"/>
    <lineage>
        <taxon>Eukaryota</taxon>
        <taxon>Metazoa</taxon>
        <taxon>Ecdysozoa</taxon>
        <taxon>Arthropoda</taxon>
        <taxon>Chelicerata</taxon>
        <taxon>Arachnida</taxon>
        <taxon>Acari</taxon>
        <taxon>Parasitiformes</taxon>
        <taxon>Ixodida</taxon>
        <taxon>Ixodoidea</taxon>
        <taxon>Argasidae</taxon>
        <taxon>Ornithodorinae</taxon>
        <taxon>Ornithodoros</taxon>
    </lineage>
</organism>
<evidence type="ECO:0000256" key="4">
    <source>
        <dbReference type="ARBA" id="ARBA00022989"/>
    </source>
</evidence>
<evidence type="ECO:0000256" key="2">
    <source>
        <dbReference type="ARBA" id="ARBA00022692"/>
    </source>
</evidence>
<accession>A0A2R5LFH9</accession>
<comment type="subcellular location">
    <subcellularLocation>
        <location evidence="1">Membrane</location>
        <topology evidence="1">Single-pass membrane protein</topology>
    </subcellularLocation>
</comment>
<feature type="region of interest" description="Disordered" evidence="6">
    <location>
        <begin position="46"/>
        <end position="93"/>
    </location>
</feature>
<evidence type="ECO:0000313" key="8">
    <source>
        <dbReference type="EMBL" id="MBY08229.1"/>
    </source>
</evidence>
<dbReference type="RefSeq" id="XP_064467090.1">
    <property type="nucleotide sequence ID" value="XM_064611020.1"/>
</dbReference>
<dbReference type="EMBL" id="GGLE01004103">
    <property type="protein sequence ID" value="MBY08229.1"/>
    <property type="molecule type" value="Transcribed_RNA"/>
</dbReference>
<evidence type="ECO:0000256" key="3">
    <source>
        <dbReference type="ARBA" id="ARBA00022933"/>
    </source>
</evidence>
<evidence type="ECO:0000256" key="7">
    <source>
        <dbReference type="SAM" id="Phobius"/>
    </source>
</evidence>
<protein>
    <submittedName>
        <fullName evidence="8">Putative selenoprotein k</fullName>
    </submittedName>
</protein>